<accession>A0A9D9HM33</accession>
<protein>
    <submittedName>
        <fullName evidence="1">Uncharacterized protein</fullName>
    </submittedName>
</protein>
<reference evidence="1" key="2">
    <citation type="journal article" date="2021" name="PeerJ">
        <title>Extensive microbial diversity within the chicken gut microbiome revealed by metagenomics and culture.</title>
        <authorList>
            <person name="Gilroy R."/>
            <person name="Ravi A."/>
            <person name="Getino M."/>
            <person name="Pursley I."/>
            <person name="Horton D.L."/>
            <person name="Alikhan N.F."/>
            <person name="Baker D."/>
            <person name="Gharbi K."/>
            <person name="Hall N."/>
            <person name="Watson M."/>
            <person name="Adriaenssens E.M."/>
            <person name="Foster-Nyarko E."/>
            <person name="Jarju S."/>
            <person name="Secka A."/>
            <person name="Antonio M."/>
            <person name="Oren A."/>
            <person name="Chaudhuri R.R."/>
            <person name="La Ragione R."/>
            <person name="Hildebrand F."/>
            <person name="Pallen M.J."/>
        </authorList>
    </citation>
    <scope>NUCLEOTIDE SEQUENCE</scope>
    <source>
        <strain evidence="1">B1-3475</strain>
    </source>
</reference>
<evidence type="ECO:0000313" key="2">
    <source>
        <dbReference type="Proteomes" id="UP000823617"/>
    </source>
</evidence>
<dbReference type="AlphaFoldDB" id="A0A9D9HM33"/>
<evidence type="ECO:0000313" key="1">
    <source>
        <dbReference type="EMBL" id="MBO8456354.1"/>
    </source>
</evidence>
<name>A0A9D9HM33_9BACT</name>
<reference evidence="1" key="1">
    <citation type="submission" date="2020-10" db="EMBL/GenBank/DDBJ databases">
        <authorList>
            <person name="Gilroy R."/>
        </authorList>
    </citation>
    <scope>NUCLEOTIDE SEQUENCE</scope>
    <source>
        <strain evidence="1">B1-3475</strain>
    </source>
</reference>
<comment type="caution">
    <text evidence="1">The sequence shown here is derived from an EMBL/GenBank/DDBJ whole genome shotgun (WGS) entry which is preliminary data.</text>
</comment>
<dbReference type="Proteomes" id="UP000823617">
    <property type="component" value="Unassembled WGS sequence"/>
</dbReference>
<organism evidence="1 2">
    <name type="scientific">Candidatus Cryptobacteroides intestinigallinarum</name>
    <dbReference type="NCBI Taxonomy" id="2840767"/>
    <lineage>
        <taxon>Bacteria</taxon>
        <taxon>Pseudomonadati</taxon>
        <taxon>Bacteroidota</taxon>
        <taxon>Bacteroidia</taxon>
        <taxon>Bacteroidales</taxon>
        <taxon>Candidatus Cryptobacteroides</taxon>
    </lineage>
</organism>
<gene>
    <name evidence="1" type="ORF">IAC08_08165</name>
</gene>
<dbReference type="EMBL" id="JADIMK010000085">
    <property type="protein sequence ID" value="MBO8456354.1"/>
    <property type="molecule type" value="Genomic_DNA"/>
</dbReference>
<proteinExistence type="predicted"/>
<sequence>MTKTTYARRPLSGKKWCPVILNEAAPSVILNGAAGGVKDLRYDNVHEMCPQILRWCSE</sequence>